<name>A0A0A9HE26_ARUDO</name>
<protein>
    <submittedName>
        <fullName evidence="1">Uncharacterized protein</fullName>
    </submittedName>
</protein>
<sequence length="31" mass="3447">MGDYFDDPKKAQTRVGALPSILPLFLSSSYE</sequence>
<dbReference type="EMBL" id="GBRH01166768">
    <property type="protein sequence ID" value="JAE31128.1"/>
    <property type="molecule type" value="Transcribed_RNA"/>
</dbReference>
<reference evidence="1" key="1">
    <citation type="submission" date="2014-09" db="EMBL/GenBank/DDBJ databases">
        <authorList>
            <person name="Magalhaes I.L.F."/>
            <person name="Oliveira U."/>
            <person name="Santos F.R."/>
            <person name="Vidigal T.H.D.A."/>
            <person name="Brescovit A.D."/>
            <person name="Santos A.J."/>
        </authorList>
    </citation>
    <scope>NUCLEOTIDE SEQUENCE</scope>
    <source>
        <tissue evidence="1">Shoot tissue taken approximately 20 cm above the soil surface</tissue>
    </source>
</reference>
<organism evidence="1">
    <name type="scientific">Arundo donax</name>
    <name type="common">Giant reed</name>
    <name type="synonym">Donax arundinaceus</name>
    <dbReference type="NCBI Taxonomy" id="35708"/>
    <lineage>
        <taxon>Eukaryota</taxon>
        <taxon>Viridiplantae</taxon>
        <taxon>Streptophyta</taxon>
        <taxon>Embryophyta</taxon>
        <taxon>Tracheophyta</taxon>
        <taxon>Spermatophyta</taxon>
        <taxon>Magnoliopsida</taxon>
        <taxon>Liliopsida</taxon>
        <taxon>Poales</taxon>
        <taxon>Poaceae</taxon>
        <taxon>PACMAD clade</taxon>
        <taxon>Arundinoideae</taxon>
        <taxon>Arundineae</taxon>
        <taxon>Arundo</taxon>
    </lineage>
</organism>
<evidence type="ECO:0000313" key="1">
    <source>
        <dbReference type="EMBL" id="JAE31128.1"/>
    </source>
</evidence>
<proteinExistence type="predicted"/>
<dbReference type="AlphaFoldDB" id="A0A0A9HE26"/>
<accession>A0A0A9HE26</accession>
<reference evidence="1" key="2">
    <citation type="journal article" date="2015" name="Data Brief">
        <title>Shoot transcriptome of the giant reed, Arundo donax.</title>
        <authorList>
            <person name="Barrero R.A."/>
            <person name="Guerrero F.D."/>
            <person name="Moolhuijzen P."/>
            <person name="Goolsby J.A."/>
            <person name="Tidwell J."/>
            <person name="Bellgard S.E."/>
            <person name="Bellgard M.I."/>
        </authorList>
    </citation>
    <scope>NUCLEOTIDE SEQUENCE</scope>
    <source>
        <tissue evidence="1">Shoot tissue taken approximately 20 cm above the soil surface</tissue>
    </source>
</reference>